<feature type="compositionally biased region" description="Low complexity" evidence="1">
    <location>
        <begin position="168"/>
        <end position="201"/>
    </location>
</feature>
<feature type="compositionally biased region" description="Basic residues" evidence="1">
    <location>
        <begin position="248"/>
        <end position="263"/>
    </location>
</feature>
<name>A0A7R5KQ37_9PASS</name>
<gene>
    <name evidence="3" type="primary">LOC120324355</name>
</gene>
<evidence type="ECO:0000256" key="1">
    <source>
        <dbReference type="SAM" id="MobiDB-lite"/>
    </source>
</evidence>
<feature type="region of interest" description="Disordered" evidence="1">
    <location>
        <begin position="1"/>
        <end position="333"/>
    </location>
</feature>
<feature type="compositionally biased region" description="Basic residues" evidence="1">
    <location>
        <begin position="39"/>
        <end position="56"/>
    </location>
</feature>
<evidence type="ECO:0000313" key="3">
    <source>
        <dbReference type="RefSeq" id="XP_039242665.1"/>
    </source>
</evidence>
<accession>A0A7R5KQ37</accession>
<feature type="compositionally biased region" description="Low complexity" evidence="1">
    <location>
        <begin position="237"/>
        <end position="247"/>
    </location>
</feature>
<dbReference type="Proteomes" id="UP000504627">
    <property type="component" value="Unplaced"/>
</dbReference>
<protein>
    <submittedName>
        <fullName evidence="3">Translation initiation factor IF-2-like</fullName>
    </submittedName>
</protein>
<feature type="compositionally biased region" description="Polar residues" evidence="1">
    <location>
        <begin position="9"/>
        <end position="18"/>
    </location>
</feature>
<feature type="compositionally biased region" description="Low complexity" evidence="1">
    <location>
        <begin position="130"/>
        <end position="147"/>
    </location>
</feature>
<keyword evidence="2" id="KW-1185">Reference proteome</keyword>
<feature type="compositionally biased region" description="Basic and acidic residues" evidence="1">
    <location>
        <begin position="271"/>
        <end position="286"/>
    </location>
</feature>
<sequence>MSRALPLTANRTTSQSSFPLMLQRPSGKAARGRGGGGERKKKRGSGSKNRSKKRQTPHAETSGVLPAARGGTEPVLGTTGPAPPRLRKPTPRGASGALPGTVPAGGGRRGQAPPTPPRRHRCHLAGQVTRASQPRPAQPRACAPAPRSEGEAGAQSTRQPEPRNAAGLARSRPARLSLSLSLSPSLRSSLPIPLPLLCSPARPRHNGREDLRRPRGRLTRPIGARGALPALGGVSNRRAAGEGPRAGLGRRRRHRPPTRKKKKNDGSAEAQKARGETAARRPREPPPRGPEAAGVPAPPGGGARRPRRGGQRLPCRGSWAPPLVPSRVTSGAP</sequence>
<dbReference type="AlphaFoldDB" id="A0A7R5KQ37"/>
<evidence type="ECO:0000313" key="2">
    <source>
        <dbReference type="Proteomes" id="UP000504627"/>
    </source>
</evidence>
<dbReference type="RefSeq" id="XP_039242665.1">
    <property type="nucleotide sequence ID" value="XM_039386731.1"/>
</dbReference>
<organism evidence="2 3">
    <name type="scientific">Pipra filicauda</name>
    <name type="common">Wire-tailed manakin</name>
    <dbReference type="NCBI Taxonomy" id="649802"/>
    <lineage>
        <taxon>Eukaryota</taxon>
        <taxon>Metazoa</taxon>
        <taxon>Chordata</taxon>
        <taxon>Craniata</taxon>
        <taxon>Vertebrata</taxon>
        <taxon>Euteleostomi</taxon>
        <taxon>Archelosauria</taxon>
        <taxon>Archosauria</taxon>
        <taxon>Dinosauria</taxon>
        <taxon>Saurischia</taxon>
        <taxon>Theropoda</taxon>
        <taxon>Coelurosauria</taxon>
        <taxon>Aves</taxon>
        <taxon>Neognathae</taxon>
        <taxon>Neoaves</taxon>
        <taxon>Telluraves</taxon>
        <taxon>Australaves</taxon>
        <taxon>Passeriformes</taxon>
        <taxon>Pipridae</taxon>
        <taxon>Pipra</taxon>
    </lineage>
</organism>
<dbReference type="InParanoid" id="A0A7R5KQ37"/>
<dbReference type="GeneID" id="120324355"/>
<reference evidence="3" key="1">
    <citation type="submission" date="2025-08" db="UniProtKB">
        <authorList>
            <consortium name="RefSeq"/>
        </authorList>
    </citation>
    <scope>IDENTIFICATION</scope>
    <source>
        <tissue evidence="3">Muscle</tissue>
    </source>
</reference>
<proteinExistence type="predicted"/>